<dbReference type="InterPro" id="IPR012337">
    <property type="entry name" value="RNaseH-like_sf"/>
</dbReference>
<keyword evidence="2" id="KW-1185">Reference proteome</keyword>
<name>A0ABN8QWI7_9CNID</name>
<feature type="non-terminal residue" evidence="1">
    <location>
        <position position="169"/>
    </location>
</feature>
<dbReference type="EMBL" id="CALNXK010000163">
    <property type="protein sequence ID" value="CAH3171377.1"/>
    <property type="molecule type" value="Genomic_DNA"/>
</dbReference>
<reference evidence="1 2" key="1">
    <citation type="submission" date="2022-05" db="EMBL/GenBank/DDBJ databases">
        <authorList>
            <consortium name="Genoscope - CEA"/>
            <person name="William W."/>
        </authorList>
    </citation>
    <scope>NUCLEOTIDE SEQUENCE [LARGE SCALE GENOMIC DNA]</scope>
</reference>
<dbReference type="Proteomes" id="UP001159405">
    <property type="component" value="Unassembled WGS sequence"/>
</dbReference>
<protein>
    <submittedName>
        <fullName evidence="1">Uncharacterized protein</fullName>
    </submittedName>
</protein>
<gene>
    <name evidence="1" type="ORF">PLOB_00011811</name>
</gene>
<comment type="caution">
    <text evidence="1">The sequence shown here is derived from an EMBL/GenBank/DDBJ whole genome shotgun (WGS) entry which is preliminary data.</text>
</comment>
<dbReference type="SUPFAM" id="SSF53098">
    <property type="entry name" value="Ribonuclease H-like"/>
    <property type="match status" value="1"/>
</dbReference>
<evidence type="ECO:0000313" key="1">
    <source>
        <dbReference type="EMBL" id="CAH3171377.1"/>
    </source>
</evidence>
<accession>A0ABN8QWI7</accession>
<organism evidence="1 2">
    <name type="scientific">Porites lobata</name>
    <dbReference type="NCBI Taxonomy" id="104759"/>
    <lineage>
        <taxon>Eukaryota</taxon>
        <taxon>Metazoa</taxon>
        <taxon>Cnidaria</taxon>
        <taxon>Anthozoa</taxon>
        <taxon>Hexacorallia</taxon>
        <taxon>Scleractinia</taxon>
        <taxon>Fungiina</taxon>
        <taxon>Poritidae</taxon>
        <taxon>Porites</taxon>
    </lineage>
</organism>
<evidence type="ECO:0000313" key="2">
    <source>
        <dbReference type="Proteomes" id="UP001159405"/>
    </source>
</evidence>
<sequence>MKDGAAVNHAALEQVKFFFPQLLDITCFSHTIDNVGKHFEFRVLDRFSQLWVSMFSHSAAVWLAWKTRTGTAMKTYNATRWWSKWEVMKQVLEYFGDVEPFLRENENNHLAPVTTGQLLDIFNDASDAKELELELAALIDGGSHFVTATYYLEGDGPLIFSCYERLARV</sequence>
<proteinExistence type="predicted"/>